<protein>
    <submittedName>
        <fullName evidence="1">Uncharacterized protein</fullName>
    </submittedName>
</protein>
<keyword evidence="2" id="KW-1185">Reference proteome</keyword>
<evidence type="ECO:0000313" key="1">
    <source>
        <dbReference type="EMBL" id="KAA9379609.1"/>
    </source>
</evidence>
<name>A0A5J5K850_9ACTN</name>
<gene>
    <name evidence="1" type="ORF">F5972_08105</name>
</gene>
<organism evidence="1 2">
    <name type="scientific">Microbispora cellulosiformans</name>
    <dbReference type="NCBI Taxonomy" id="2614688"/>
    <lineage>
        <taxon>Bacteria</taxon>
        <taxon>Bacillati</taxon>
        <taxon>Actinomycetota</taxon>
        <taxon>Actinomycetes</taxon>
        <taxon>Streptosporangiales</taxon>
        <taxon>Streptosporangiaceae</taxon>
        <taxon>Microbispora</taxon>
    </lineage>
</organism>
<dbReference type="Proteomes" id="UP000327011">
    <property type="component" value="Unassembled WGS sequence"/>
</dbReference>
<proteinExistence type="predicted"/>
<accession>A0A5J5K850</accession>
<dbReference type="RefSeq" id="WP_150932780.1">
    <property type="nucleotide sequence ID" value="NZ_VYTZ01000003.1"/>
</dbReference>
<reference evidence="1 2" key="1">
    <citation type="submission" date="2019-09" db="EMBL/GenBank/DDBJ databases">
        <title>Screening of Novel Bioactive Compounds from Soil-Associated.</title>
        <authorList>
            <person name="Gong X."/>
        </authorList>
    </citation>
    <scope>NUCLEOTIDE SEQUENCE [LARGE SCALE GENOMIC DNA]</scope>
    <source>
        <strain evidence="1 2">Gxj-6</strain>
    </source>
</reference>
<evidence type="ECO:0000313" key="2">
    <source>
        <dbReference type="Proteomes" id="UP000327011"/>
    </source>
</evidence>
<dbReference type="AlphaFoldDB" id="A0A5J5K850"/>
<dbReference type="EMBL" id="VYTZ01000003">
    <property type="protein sequence ID" value="KAA9379609.1"/>
    <property type="molecule type" value="Genomic_DNA"/>
</dbReference>
<comment type="caution">
    <text evidence="1">The sequence shown here is derived from an EMBL/GenBank/DDBJ whole genome shotgun (WGS) entry which is preliminary data.</text>
</comment>
<sequence length="231" mass="24372">MSCPLIANASVARVTRVDGCGRPVCGNDNGFVFDCFASLAMNVNSDEGTDVEYKAANGRVCGFKRGCPTFKGYDIELNFFAVSPEFIEITTGSPVVFDYAGKPIGYDSCSIPCNSGFAIELWAEVLGEDVCPEEATSTGAWIYFLMPWVTNGVIGDLEVGSEQVTLQLTGATRAGGKWGTGPYDVVAQNAAGTAGPMLTPIGASCHRRTFITTVAPPAQSCDYQPVLCDAS</sequence>